<organism evidence="1 2">
    <name type="scientific">Desulfonema magnum</name>
    <dbReference type="NCBI Taxonomy" id="45655"/>
    <lineage>
        <taxon>Bacteria</taxon>
        <taxon>Pseudomonadati</taxon>
        <taxon>Thermodesulfobacteriota</taxon>
        <taxon>Desulfobacteria</taxon>
        <taxon>Desulfobacterales</taxon>
        <taxon>Desulfococcaceae</taxon>
        <taxon>Desulfonema</taxon>
    </lineage>
</organism>
<protein>
    <submittedName>
        <fullName evidence="1">Uncharacterized protein</fullName>
    </submittedName>
</protein>
<sequence length="81" mass="9706">MTIVTMICGHASWYAYRYLKKAASFHKVISWLMRKDRLAKAIRTGRLGKLFEELGRVMSKRLCKQKKGKLRVSFWRKEYHI</sequence>
<gene>
    <name evidence="1" type="ORF">dnm_087140</name>
</gene>
<dbReference type="KEGG" id="dmm:dnm_087140"/>
<reference evidence="1" key="1">
    <citation type="journal article" date="2021" name="Microb. Physiol.">
        <title>Proteogenomic Insights into the Physiology of Marine, Sulfate-Reducing, Filamentous Desulfonema limicola and Desulfonema magnum.</title>
        <authorList>
            <person name="Schnaars V."/>
            <person name="Wohlbrand L."/>
            <person name="Scheve S."/>
            <person name="Hinrichs C."/>
            <person name="Reinhardt R."/>
            <person name="Rabus R."/>
        </authorList>
    </citation>
    <scope>NUCLEOTIDE SEQUENCE</scope>
    <source>
        <strain evidence="1">4be13</strain>
    </source>
</reference>
<dbReference type="RefSeq" id="WP_207679914.1">
    <property type="nucleotide sequence ID" value="NZ_CP061800.1"/>
</dbReference>
<proteinExistence type="predicted"/>
<keyword evidence="2" id="KW-1185">Reference proteome</keyword>
<accession>A0A975BW76</accession>
<evidence type="ECO:0000313" key="1">
    <source>
        <dbReference type="EMBL" id="QTA92627.1"/>
    </source>
</evidence>
<evidence type="ECO:0000313" key="2">
    <source>
        <dbReference type="Proteomes" id="UP000663722"/>
    </source>
</evidence>
<dbReference type="EMBL" id="CP061800">
    <property type="protein sequence ID" value="QTA92627.1"/>
    <property type="molecule type" value="Genomic_DNA"/>
</dbReference>
<dbReference type="AlphaFoldDB" id="A0A975BW76"/>
<dbReference type="Proteomes" id="UP000663722">
    <property type="component" value="Chromosome"/>
</dbReference>
<name>A0A975BW76_9BACT</name>